<sequence>MCLAGDGGGKGFSKTRCGVRVATAAPYATEGESFLQKKKGLGV</sequence>
<protein>
    <submittedName>
        <fullName evidence="1">Uncharacterized protein</fullName>
    </submittedName>
</protein>
<proteinExistence type="predicted"/>
<reference evidence="1" key="1">
    <citation type="submission" date="2018-02" db="EMBL/GenBank/DDBJ databases">
        <title>Rhizophora mucronata_Transcriptome.</title>
        <authorList>
            <person name="Meera S.P."/>
            <person name="Sreeshan A."/>
            <person name="Augustine A."/>
        </authorList>
    </citation>
    <scope>NUCLEOTIDE SEQUENCE</scope>
    <source>
        <tissue evidence="1">Leaf</tissue>
    </source>
</reference>
<organism evidence="1">
    <name type="scientific">Rhizophora mucronata</name>
    <name type="common">Asiatic mangrove</name>
    <dbReference type="NCBI Taxonomy" id="61149"/>
    <lineage>
        <taxon>Eukaryota</taxon>
        <taxon>Viridiplantae</taxon>
        <taxon>Streptophyta</taxon>
        <taxon>Embryophyta</taxon>
        <taxon>Tracheophyta</taxon>
        <taxon>Spermatophyta</taxon>
        <taxon>Magnoliopsida</taxon>
        <taxon>eudicotyledons</taxon>
        <taxon>Gunneridae</taxon>
        <taxon>Pentapetalae</taxon>
        <taxon>rosids</taxon>
        <taxon>fabids</taxon>
        <taxon>Malpighiales</taxon>
        <taxon>Rhizophoraceae</taxon>
        <taxon>Rhizophora</taxon>
    </lineage>
</organism>
<dbReference type="AlphaFoldDB" id="A0A2P2N1H1"/>
<dbReference type="EMBL" id="GGEC01055839">
    <property type="protein sequence ID" value="MBX36323.1"/>
    <property type="molecule type" value="Transcribed_RNA"/>
</dbReference>
<accession>A0A2P2N1H1</accession>
<evidence type="ECO:0000313" key="1">
    <source>
        <dbReference type="EMBL" id="MBX36323.1"/>
    </source>
</evidence>
<name>A0A2P2N1H1_RHIMU</name>